<name>A0AAV1RLL3_9ROSI</name>
<dbReference type="AlphaFoldDB" id="A0AAV1RLL3"/>
<evidence type="ECO:0000313" key="2">
    <source>
        <dbReference type="Proteomes" id="UP001314170"/>
    </source>
</evidence>
<dbReference type="Proteomes" id="UP001314170">
    <property type="component" value="Unassembled WGS sequence"/>
</dbReference>
<comment type="caution">
    <text evidence="1">The sequence shown here is derived from an EMBL/GenBank/DDBJ whole genome shotgun (WGS) entry which is preliminary data.</text>
</comment>
<reference evidence="1 2" key="1">
    <citation type="submission" date="2024-01" db="EMBL/GenBank/DDBJ databases">
        <authorList>
            <person name="Waweru B."/>
        </authorList>
    </citation>
    <scope>NUCLEOTIDE SEQUENCE [LARGE SCALE GENOMIC DNA]</scope>
</reference>
<organism evidence="1 2">
    <name type="scientific">Dovyalis caffra</name>
    <dbReference type="NCBI Taxonomy" id="77055"/>
    <lineage>
        <taxon>Eukaryota</taxon>
        <taxon>Viridiplantae</taxon>
        <taxon>Streptophyta</taxon>
        <taxon>Embryophyta</taxon>
        <taxon>Tracheophyta</taxon>
        <taxon>Spermatophyta</taxon>
        <taxon>Magnoliopsida</taxon>
        <taxon>eudicotyledons</taxon>
        <taxon>Gunneridae</taxon>
        <taxon>Pentapetalae</taxon>
        <taxon>rosids</taxon>
        <taxon>fabids</taxon>
        <taxon>Malpighiales</taxon>
        <taxon>Salicaceae</taxon>
        <taxon>Flacourtieae</taxon>
        <taxon>Dovyalis</taxon>
    </lineage>
</organism>
<accession>A0AAV1RLL3</accession>
<evidence type="ECO:0000313" key="1">
    <source>
        <dbReference type="EMBL" id="CAK7336978.1"/>
    </source>
</evidence>
<protein>
    <submittedName>
        <fullName evidence="1">Uncharacterized protein</fullName>
    </submittedName>
</protein>
<dbReference type="EMBL" id="CAWUPB010001009">
    <property type="protein sequence ID" value="CAK7336978.1"/>
    <property type="molecule type" value="Genomic_DNA"/>
</dbReference>
<sequence length="52" mass="6070">MMEASLAVWEYLFPQTKILNQSIPTQHLAKEEMARHIHNKDQIVSAKVDHLQ</sequence>
<gene>
    <name evidence="1" type="ORF">DCAF_LOCUS12005</name>
</gene>
<feature type="non-terminal residue" evidence="1">
    <location>
        <position position="52"/>
    </location>
</feature>
<keyword evidence="2" id="KW-1185">Reference proteome</keyword>
<proteinExistence type="predicted"/>